<feature type="domain" description="PHL" evidence="3">
    <location>
        <begin position="673"/>
        <end position="802"/>
    </location>
</feature>
<name>A0A834XEJ0_9FABA</name>
<proteinExistence type="predicted"/>
<feature type="region of interest" description="Disordered" evidence="1">
    <location>
        <begin position="590"/>
        <end position="633"/>
    </location>
</feature>
<feature type="compositionally biased region" description="Basic and acidic residues" evidence="1">
    <location>
        <begin position="518"/>
        <end position="529"/>
    </location>
</feature>
<dbReference type="PANTHER" id="PTHR13526:SF8">
    <property type="entry name" value="TRANSCRIPTION FACTOR SPT20 HOMOLOG"/>
    <property type="match status" value="1"/>
</dbReference>
<gene>
    <name evidence="4" type="ORF">G2W53_000532</name>
</gene>
<comment type="caution">
    <text evidence="4">The sequence shown here is derived from an EMBL/GenBank/DDBJ whole genome shotgun (WGS) entry which is preliminary data.</text>
</comment>
<keyword evidence="5" id="KW-1185">Reference proteome</keyword>
<dbReference type="AlphaFoldDB" id="A0A834XEJ0"/>
<evidence type="ECO:0000313" key="4">
    <source>
        <dbReference type="EMBL" id="KAF7843627.1"/>
    </source>
</evidence>
<feature type="domain" description="Spt20-like SEP" evidence="2">
    <location>
        <begin position="59"/>
        <end position="210"/>
    </location>
</feature>
<evidence type="ECO:0000313" key="5">
    <source>
        <dbReference type="Proteomes" id="UP000634136"/>
    </source>
</evidence>
<dbReference type="Proteomes" id="UP000634136">
    <property type="component" value="Unassembled WGS sequence"/>
</dbReference>
<evidence type="ECO:0000259" key="2">
    <source>
        <dbReference type="Pfam" id="PF12090"/>
    </source>
</evidence>
<dbReference type="EMBL" id="JAAIUW010000001">
    <property type="protein sequence ID" value="KAF7843627.1"/>
    <property type="molecule type" value="Genomic_DNA"/>
</dbReference>
<dbReference type="GO" id="GO:0006357">
    <property type="term" value="P:regulation of transcription by RNA polymerase II"/>
    <property type="evidence" value="ECO:0007669"/>
    <property type="project" value="TreeGrafter"/>
</dbReference>
<feature type="compositionally biased region" description="Polar residues" evidence="1">
    <location>
        <begin position="595"/>
        <end position="610"/>
    </location>
</feature>
<dbReference type="Pfam" id="PF12090">
    <property type="entry name" value="Spt20_SEP"/>
    <property type="match status" value="1"/>
</dbReference>
<dbReference type="OrthoDB" id="1932706at2759"/>
<feature type="region of interest" description="Disordered" evidence="1">
    <location>
        <begin position="502"/>
        <end position="561"/>
    </location>
</feature>
<sequence>MHFSIVCASSPPGAEPSLPFLSCVFQFRLISNNLVESGDNIAWAPDTSISSGRLSIAESEASFTLNLFPDGYSIGKPLENEMTNQSTCQDFPKVHPYDRMSESLFLAIESGHLPGEILDDIPCKYVNGALICEVRDYRRCSSEKGSGGAVGSPTVSKVRLRMSLENVVKDIPLISNDSWTYGDLMEVESRILKALQPQLHLDPTPKLDRLCDSAVPTKLNLSLSSLWRKRLRQMTEFTVTSSNKIHGKKVCIDRVPESSTCRLGESGIIASNAVVQQTHENLGAQDLGPSSTMSLRPKSFVPDSSLSGLSMMSHPSRYQIGTPRSLQEHGSVSAINASGASPAAQDIMISYADNANSSASLPGKRESQDGQTSPLSFAKRMRPTSAGDGMHVDALQGSDINWQNPLLQQQAMSRGIQYPHTGIQKFSQQAFEGRLNQDNAAVQYAAGQQGMRFAAKEEQFELDKLDSSEINRNKSEVQMEMDTNPFDPQQSRLQQRMSQHAFLRSNMPQTTWNNLGNMEKEGRKEDQLQRRKPVQSPRLSTGGLAQSPLSSKSGEFSNGSIGPNFGPASAAAALAASQKEKTAMASLPAAVGTPPLTSSANDSTQRQHQAQGAVKRRSNSLPKTPAMNGVGSPASVSNVSVPLNANSPSVGGPVLVDQTIFERFSKIEMVTMRHQLNCKKNKVDDYPIKKKNSYSPQHLSLCLSNASNNEGLKDETKSLSKSLVGGSMNVSKVRVLTFLLPERVVQGNQVSVVPKLRTRMIMSEKPSDGTVAMHYGEIDDGDFLAAEDHLPTLPNTVDASLLFKYLVPLSIA</sequence>
<dbReference type="InterPro" id="IPR021950">
    <property type="entry name" value="Spt20"/>
</dbReference>
<accession>A0A834XEJ0</accession>
<dbReference type="GO" id="GO:0003712">
    <property type="term" value="F:transcription coregulator activity"/>
    <property type="evidence" value="ECO:0007669"/>
    <property type="project" value="InterPro"/>
</dbReference>
<reference evidence="4" key="1">
    <citation type="submission" date="2020-09" db="EMBL/GenBank/DDBJ databases">
        <title>Genome-Enabled Discovery of Anthraquinone Biosynthesis in Senna tora.</title>
        <authorList>
            <person name="Kang S.-H."/>
            <person name="Pandey R.P."/>
            <person name="Lee C.-M."/>
            <person name="Sim J.-S."/>
            <person name="Jeong J.-T."/>
            <person name="Choi B.-S."/>
            <person name="Jung M."/>
            <person name="Ginzburg D."/>
            <person name="Zhao K."/>
            <person name="Won S.Y."/>
            <person name="Oh T.-J."/>
            <person name="Yu Y."/>
            <person name="Kim N.-H."/>
            <person name="Lee O.R."/>
            <person name="Lee T.-H."/>
            <person name="Bashyal P."/>
            <person name="Kim T.-S."/>
            <person name="Lee W.-H."/>
            <person name="Kawkins C."/>
            <person name="Kim C.-K."/>
            <person name="Kim J.S."/>
            <person name="Ahn B.O."/>
            <person name="Rhee S.Y."/>
            <person name="Sohng J.K."/>
        </authorList>
    </citation>
    <scope>NUCLEOTIDE SEQUENCE</scope>
    <source>
        <tissue evidence="4">Leaf</tissue>
    </source>
</reference>
<feature type="compositionally biased region" description="Polar residues" evidence="1">
    <location>
        <begin position="537"/>
        <end position="561"/>
    </location>
</feature>
<dbReference type="InterPro" id="IPR046467">
    <property type="entry name" value="PHL_dom"/>
</dbReference>
<feature type="region of interest" description="Disordered" evidence="1">
    <location>
        <begin position="355"/>
        <end position="387"/>
    </location>
</feature>
<feature type="compositionally biased region" description="Polar residues" evidence="1">
    <location>
        <begin position="506"/>
        <end position="516"/>
    </location>
</feature>
<dbReference type="Pfam" id="PF20474">
    <property type="entry name" value="PHL"/>
    <property type="match status" value="1"/>
</dbReference>
<protein>
    <submittedName>
        <fullName evidence="4">Protein PHYTOCHROME-DEPENDENT LATE-FLOWERING isoform X1</fullName>
    </submittedName>
</protein>
<organism evidence="4 5">
    <name type="scientific">Senna tora</name>
    <dbReference type="NCBI Taxonomy" id="362788"/>
    <lineage>
        <taxon>Eukaryota</taxon>
        <taxon>Viridiplantae</taxon>
        <taxon>Streptophyta</taxon>
        <taxon>Embryophyta</taxon>
        <taxon>Tracheophyta</taxon>
        <taxon>Spermatophyta</taxon>
        <taxon>Magnoliopsida</taxon>
        <taxon>eudicotyledons</taxon>
        <taxon>Gunneridae</taxon>
        <taxon>Pentapetalae</taxon>
        <taxon>rosids</taxon>
        <taxon>fabids</taxon>
        <taxon>Fabales</taxon>
        <taxon>Fabaceae</taxon>
        <taxon>Caesalpinioideae</taxon>
        <taxon>Cassia clade</taxon>
        <taxon>Senna</taxon>
    </lineage>
</organism>
<dbReference type="GO" id="GO:0000124">
    <property type="term" value="C:SAGA complex"/>
    <property type="evidence" value="ECO:0007669"/>
    <property type="project" value="InterPro"/>
</dbReference>
<evidence type="ECO:0000259" key="3">
    <source>
        <dbReference type="Pfam" id="PF20474"/>
    </source>
</evidence>
<evidence type="ECO:0000256" key="1">
    <source>
        <dbReference type="SAM" id="MobiDB-lite"/>
    </source>
</evidence>
<dbReference type="InterPro" id="IPR046468">
    <property type="entry name" value="Spt20-like_SEP"/>
</dbReference>
<dbReference type="PANTHER" id="PTHR13526">
    <property type="entry name" value="TRANSCRIPTION FACTOR SPT20 HOMOLOG"/>
    <property type="match status" value="1"/>
</dbReference>